<dbReference type="InterPro" id="IPR001478">
    <property type="entry name" value="PDZ"/>
</dbReference>
<dbReference type="SUPFAM" id="SSF50156">
    <property type="entry name" value="PDZ domain-like"/>
    <property type="match status" value="1"/>
</dbReference>
<name>A0AAV2B3S3_9ARAC</name>
<protein>
    <recommendedName>
        <fullName evidence="2">PDZ domain-containing protein</fullName>
    </recommendedName>
</protein>
<dbReference type="PROSITE" id="PS50106">
    <property type="entry name" value="PDZ"/>
    <property type="match status" value="1"/>
</dbReference>
<dbReference type="EMBL" id="CAXIEN010000271">
    <property type="protein sequence ID" value="CAL1290911.1"/>
    <property type="molecule type" value="Genomic_DNA"/>
</dbReference>
<dbReference type="AlphaFoldDB" id="A0AAV2B3S3"/>
<proteinExistence type="predicted"/>
<sequence length="870" mass="97928">MSEKVGKIEIVIKGGQPWGFRLQAKAENRSVVIVDEIVRGGRADQQGELKVGDHVIKINGIQCLSLADALQLIDSAFRTLTIVVWRTSNFLSKDKPKDYFEAVHQFDQLPNNALCQSNSNQPTASIYENINFRFQEGKQRNKRSSPVEKACHINNKELLTIGSQQLPCNSTKVYPGRNDYKNNLKTPYSCLDKTFKNEPEKKAMSVYNPERKLHSKTQRDLHQYSNVQPLPALNYMPEINKYERRHFSRTPKDIRQYSNMHSINDSVYGKIFSISESSDPSPVPSIPVQGNNVPSINHNLGQYPVNSTLTNTKVSDEYRCCRYPNCHNKYLNCKIHSPPERDVTYPVRQSFQNDYENIDFISQPNYTYKDQSNCDSINCEQNIEEPMLNSVPFENKKKAADNKTMKWEKGCLPSNPCNFPSINLSNCKLEESVNVTILKEISDSHKFQKENLVSSLKWEEDSVPTNPCDFPVIKSAANPFNYKSEESLNDIISKTSSDTHGKSQGGNSVLSLKWEKDSVPSNRCDFPVIRSSTNPSNYKFEKSASNIIPKTASNTLTNSVGGNPVSTLCHFPSTVYHEKFNSMGEADGSTCKSIKVSETFQYKIANDQIQPMSFNVQEKESSSECLYSNPCDAPVIKSLTNASNCKLEESVNNLVPKTTSDNNSKSVDGNSVSSLCHFSNNVYEENVYSQSTPEDSTSQSIRDSNIFQYKTVYDQIQPMSWNVQGKESVSECLYSNPCDVSIIQSSTNASNFQSEKSANNIIPKTTSDARSKLKDGSSVSSSCHISNSVYEEKVSSQNKTDDSTFQPIKDSDMFQYKSVYGQIKPMSYNVEGKESASKYLYSSCSKPSFNKRMFSSVNNAAFIKENDMVF</sequence>
<accession>A0AAV2B3S3</accession>
<dbReference type="SMART" id="SM00228">
    <property type="entry name" value="PDZ"/>
    <property type="match status" value="1"/>
</dbReference>
<dbReference type="Pfam" id="PF00595">
    <property type="entry name" value="PDZ"/>
    <property type="match status" value="1"/>
</dbReference>
<evidence type="ECO:0000256" key="1">
    <source>
        <dbReference type="SAM" id="MobiDB-lite"/>
    </source>
</evidence>
<evidence type="ECO:0000259" key="2">
    <source>
        <dbReference type="PROSITE" id="PS50106"/>
    </source>
</evidence>
<reference evidence="3 4" key="1">
    <citation type="submission" date="2024-04" db="EMBL/GenBank/DDBJ databases">
        <authorList>
            <person name="Rising A."/>
            <person name="Reimegard J."/>
            <person name="Sonavane S."/>
            <person name="Akerstrom W."/>
            <person name="Nylinder S."/>
            <person name="Hedman E."/>
            <person name="Kallberg Y."/>
        </authorList>
    </citation>
    <scope>NUCLEOTIDE SEQUENCE [LARGE SCALE GENOMIC DNA]</scope>
</reference>
<dbReference type="Proteomes" id="UP001497382">
    <property type="component" value="Unassembled WGS sequence"/>
</dbReference>
<evidence type="ECO:0000313" key="4">
    <source>
        <dbReference type="Proteomes" id="UP001497382"/>
    </source>
</evidence>
<evidence type="ECO:0000313" key="3">
    <source>
        <dbReference type="EMBL" id="CAL1290911.1"/>
    </source>
</evidence>
<gene>
    <name evidence="3" type="ORF">LARSCL_LOCUS16769</name>
</gene>
<keyword evidence="4" id="KW-1185">Reference proteome</keyword>
<feature type="region of interest" description="Disordered" evidence="1">
    <location>
        <begin position="760"/>
        <end position="784"/>
    </location>
</feature>
<dbReference type="Gene3D" id="2.30.42.10">
    <property type="match status" value="1"/>
</dbReference>
<dbReference type="InterPro" id="IPR036034">
    <property type="entry name" value="PDZ_sf"/>
</dbReference>
<feature type="domain" description="PDZ" evidence="2">
    <location>
        <begin position="7"/>
        <end position="88"/>
    </location>
</feature>
<comment type="caution">
    <text evidence="3">The sequence shown here is derived from an EMBL/GenBank/DDBJ whole genome shotgun (WGS) entry which is preliminary data.</text>
</comment>
<organism evidence="3 4">
    <name type="scientific">Larinioides sclopetarius</name>
    <dbReference type="NCBI Taxonomy" id="280406"/>
    <lineage>
        <taxon>Eukaryota</taxon>
        <taxon>Metazoa</taxon>
        <taxon>Ecdysozoa</taxon>
        <taxon>Arthropoda</taxon>
        <taxon>Chelicerata</taxon>
        <taxon>Arachnida</taxon>
        <taxon>Araneae</taxon>
        <taxon>Araneomorphae</taxon>
        <taxon>Entelegynae</taxon>
        <taxon>Araneoidea</taxon>
        <taxon>Araneidae</taxon>
        <taxon>Larinioides</taxon>
    </lineage>
</organism>